<dbReference type="Proteomes" id="UP001162992">
    <property type="component" value="Chromosome 4"/>
</dbReference>
<dbReference type="EMBL" id="CM055095">
    <property type="protein sequence ID" value="KAJ7558258.1"/>
    <property type="molecule type" value="Genomic_DNA"/>
</dbReference>
<protein>
    <submittedName>
        <fullName evidence="1">Uncharacterized protein</fullName>
    </submittedName>
</protein>
<gene>
    <name evidence="1" type="ORF">O6H91_04G030900</name>
</gene>
<comment type="caution">
    <text evidence="1">The sequence shown here is derived from an EMBL/GenBank/DDBJ whole genome shotgun (WGS) entry which is preliminary data.</text>
</comment>
<evidence type="ECO:0000313" key="2">
    <source>
        <dbReference type="Proteomes" id="UP001162992"/>
    </source>
</evidence>
<proteinExistence type="predicted"/>
<sequence>MMSAAQDFEPEEFQRLTNFLECPPNKCISSELLQILYKFLSNVQKSLRSELSDCLMLRRLFKGLQSCCVPLVTFPQALLQNHFVQALAKTYDSLLLRDYDKQDVLSTLLELLFLIEDISEHPEGKISYGKVFVPRLLVLAPVRGNAVNLQRAVMETLCALITRSLENQQAVLDSVLDCYKLFKVFLPKCGDFHLQASIAEILYRLSRRDAQLLDLIDDTASKVAILNIHNMKKPDLVFELRKFVNLLNESTGSLRSVHSFLVDKITVNGHEATSEEKWIDFGSSHISCYIFKSGNDEAHICDLLYQDIIKIHRCSLTDLEIVIQEKCTNPYFQQDVADHLGQSSIHLFFSPEDLSVIIFSVIPQIRKLKRQDFKLTFHDQRDQTYLTTPYKSPQRRIGIRKVSIGLRVPLPKAMAVALPVAQELLQDVIEDLNTANEENDVVNASDNKFKQEEDRQRSNVEKGQETNEITKQCVIMVKEAQMKDKIVVASNPREYGAGKAEADKDQYTVERIQETHEIMEQRAIIANETQTNDTILNICNQVNCGAKAHVQIIHHEPPLPPLYFSRDITADSSDEMEPMLKQKDVPKEKIEDLSPTVLKAPKTLEVNAKKKKVSPYDFEHDSMPIIMEESLEEVKFSTLMSTKKKPNRRNKRIKLSSQQLAHTLNLEPSSCQLSVNGQQSSIPDRKVLQSKDPEEHNSLDEKDVSLPGRNIQVQVERNSTTVHSPRTTIFQFQGSESKRPKNGVSDPIETDSDKHQTIMAKPFTVPYDQKRTTLARYKIKKQRAPLGQNILMKTSCEYQKTASKDKSGTLSNLQLRSALRSTIISAHGQTFGSMVAPNKITPDHRQSYSKKARKDKANIEHLGNKDTGPHPRRLVDSFMCFGPLAAVPESPAISSPTVKKAFMNAEKDDSAESLPFEVEEIMYCFTEAKTARAEGSVVVPEILHCARRGRRQRSSKKFSSIVSSPFDDRQEVATETEISPPAIPSDEEENACREAEDVTPYEDSSIDGICKMVGRLLQKFRQKVRVQAQAKMKQILISTSEKALVEVQAVKSKIQDDVDEYSKVCKQKFQKLEFQLADQKKKFEEICHKFKTDCETLLHLWNHFNSQTESTEIELRSLADKQKITHKKLLAHAHEASQHYMAEAEKELSTIRKAAQDMQGLRNLLTDAAAKI</sequence>
<organism evidence="1 2">
    <name type="scientific">Diphasiastrum complanatum</name>
    <name type="common">Issler's clubmoss</name>
    <name type="synonym">Lycopodium complanatum</name>
    <dbReference type="NCBI Taxonomy" id="34168"/>
    <lineage>
        <taxon>Eukaryota</taxon>
        <taxon>Viridiplantae</taxon>
        <taxon>Streptophyta</taxon>
        <taxon>Embryophyta</taxon>
        <taxon>Tracheophyta</taxon>
        <taxon>Lycopodiopsida</taxon>
        <taxon>Lycopodiales</taxon>
        <taxon>Lycopodiaceae</taxon>
        <taxon>Lycopodioideae</taxon>
        <taxon>Diphasiastrum</taxon>
    </lineage>
</organism>
<keyword evidence="2" id="KW-1185">Reference proteome</keyword>
<accession>A0ACC2DVH7</accession>
<reference evidence="2" key="1">
    <citation type="journal article" date="2024" name="Proc. Natl. Acad. Sci. U.S.A.">
        <title>Extraordinary preservation of gene collinearity over three hundred million years revealed in homosporous lycophytes.</title>
        <authorList>
            <person name="Li C."/>
            <person name="Wickell D."/>
            <person name="Kuo L.Y."/>
            <person name="Chen X."/>
            <person name="Nie B."/>
            <person name="Liao X."/>
            <person name="Peng D."/>
            <person name="Ji J."/>
            <person name="Jenkins J."/>
            <person name="Williams M."/>
            <person name="Shu S."/>
            <person name="Plott C."/>
            <person name="Barry K."/>
            <person name="Rajasekar S."/>
            <person name="Grimwood J."/>
            <person name="Han X."/>
            <person name="Sun S."/>
            <person name="Hou Z."/>
            <person name="He W."/>
            <person name="Dai G."/>
            <person name="Sun C."/>
            <person name="Schmutz J."/>
            <person name="Leebens-Mack J.H."/>
            <person name="Li F.W."/>
            <person name="Wang L."/>
        </authorList>
    </citation>
    <scope>NUCLEOTIDE SEQUENCE [LARGE SCALE GENOMIC DNA]</scope>
    <source>
        <strain evidence="2">cv. PW_Plant_1</strain>
    </source>
</reference>
<name>A0ACC2DVH7_DIPCM</name>
<evidence type="ECO:0000313" key="1">
    <source>
        <dbReference type="EMBL" id="KAJ7558258.1"/>
    </source>
</evidence>